<name>D6STE7_9BACT</name>
<feature type="compositionally biased region" description="Acidic residues" evidence="2">
    <location>
        <begin position="280"/>
        <end position="291"/>
    </location>
</feature>
<evidence type="ECO:0008006" key="5">
    <source>
        <dbReference type="Google" id="ProtNLM"/>
    </source>
</evidence>
<dbReference type="SUPFAM" id="SSF48452">
    <property type="entry name" value="TPR-like"/>
    <property type="match status" value="1"/>
</dbReference>
<evidence type="ECO:0000313" key="3">
    <source>
        <dbReference type="EMBL" id="EFI33963.1"/>
    </source>
</evidence>
<dbReference type="Pfam" id="PF13432">
    <property type="entry name" value="TPR_16"/>
    <property type="match status" value="1"/>
</dbReference>
<protein>
    <recommendedName>
        <fullName evidence="5">Tetratricopeptide repeat protein</fullName>
    </recommendedName>
</protein>
<evidence type="ECO:0000256" key="1">
    <source>
        <dbReference type="PROSITE-ProRule" id="PRU00339"/>
    </source>
</evidence>
<reference evidence="3" key="1">
    <citation type="submission" date="2010-05" db="EMBL/GenBank/DDBJ databases">
        <title>The draft genome of Desulfonatronospira thiodismutans ASO3-1.</title>
        <authorList>
            <consortium name="US DOE Joint Genome Institute (JGI-PGF)"/>
            <person name="Lucas S."/>
            <person name="Copeland A."/>
            <person name="Lapidus A."/>
            <person name="Cheng J.-F."/>
            <person name="Bruce D."/>
            <person name="Goodwin L."/>
            <person name="Pitluck S."/>
            <person name="Chertkov O."/>
            <person name="Brettin T."/>
            <person name="Detter J.C."/>
            <person name="Han C."/>
            <person name="Land M.L."/>
            <person name="Hauser L."/>
            <person name="Kyrpides N."/>
            <person name="Mikhailova N."/>
            <person name="Muyzer G."/>
            <person name="Woyke T."/>
        </authorList>
    </citation>
    <scope>NUCLEOTIDE SEQUENCE [LARGE SCALE GENOMIC DNA]</scope>
    <source>
        <strain evidence="3">ASO3-1</strain>
    </source>
</reference>
<evidence type="ECO:0000256" key="2">
    <source>
        <dbReference type="SAM" id="MobiDB-lite"/>
    </source>
</evidence>
<dbReference type="InterPro" id="IPR019734">
    <property type="entry name" value="TPR_rpt"/>
</dbReference>
<feature type="region of interest" description="Disordered" evidence="2">
    <location>
        <begin position="135"/>
        <end position="298"/>
    </location>
</feature>
<feature type="compositionally biased region" description="Pro residues" evidence="2">
    <location>
        <begin position="141"/>
        <end position="151"/>
    </location>
</feature>
<organism evidence="3 4">
    <name type="scientific">Desulfonatronospira thiodismutans ASO3-1</name>
    <dbReference type="NCBI Taxonomy" id="555779"/>
    <lineage>
        <taxon>Bacteria</taxon>
        <taxon>Pseudomonadati</taxon>
        <taxon>Thermodesulfobacteriota</taxon>
        <taxon>Desulfovibrionia</taxon>
        <taxon>Desulfovibrionales</taxon>
        <taxon>Desulfonatronovibrionaceae</taxon>
        <taxon>Desulfonatronospira</taxon>
    </lineage>
</organism>
<feature type="repeat" description="TPR" evidence="1">
    <location>
        <begin position="19"/>
        <end position="52"/>
    </location>
</feature>
<dbReference type="PROSITE" id="PS50005">
    <property type="entry name" value="TPR"/>
    <property type="match status" value="1"/>
</dbReference>
<feature type="compositionally biased region" description="Basic and acidic residues" evidence="2">
    <location>
        <begin position="406"/>
        <end position="423"/>
    </location>
</feature>
<dbReference type="Proteomes" id="UP000005496">
    <property type="component" value="Unassembled WGS sequence"/>
</dbReference>
<dbReference type="InterPro" id="IPR011990">
    <property type="entry name" value="TPR-like_helical_dom_sf"/>
</dbReference>
<keyword evidence="4" id="KW-1185">Reference proteome</keyword>
<feature type="region of interest" description="Disordered" evidence="2">
    <location>
        <begin position="348"/>
        <end position="437"/>
    </location>
</feature>
<gene>
    <name evidence="3" type="ORF">Dthio_PD1302</name>
</gene>
<evidence type="ECO:0000313" key="4">
    <source>
        <dbReference type="Proteomes" id="UP000005496"/>
    </source>
</evidence>
<comment type="caution">
    <text evidence="3">The sequence shown here is derived from an EMBL/GenBank/DDBJ whole genome shotgun (WGS) entry which is preliminary data.</text>
</comment>
<dbReference type="Gene3D" id="1.25.40.10">
    <property type="entry name" value="Tetratricopeptide repeat domain"/>
    <property type="match status" value="1"/>
</dbReference>
<feature type="compositionally biased region" description="Acidic residues" evidence="2">
    <location>
        <begin position="157"/>
        <end position="176"/>
    </location>
</feature>
<feature type="compositionally biased region" description="Basic and acidic residues" evidence="2">
    <location>
        <begin position="380"/>
        <end position="399"/>
    </location>
</feature>
<feature type="compositionally biased region" description="Basic and acidic residues" evidence="2">
    <location>
        <begin position="234"/>
        <end position="249"/>
    </location>
</feature>
<dbReference type="AlphaFoldDB" id="D6STE7"/>
<accession>D6STE7</accession>
<proteinExistence type="predicted"/>
<sequence length="437" mass="49186">MSQDRIDFYEQVLELEPGSKLFYTLARLYCEHDHLEKAQAVLESGLEKHPEHMQARLLLASVMERAGNSSAARGVYREIFDRVLDSPEFWSGLAAAFKEEGRDEPALAAAFLSSWISDHSLTWSRVFQNGLDHLKKSHVPETPPAEPAPAHPHPEPEPDESDPEPDESDPEPDTEPANDASRDFSLEPLDSEDTQIPGEEAAHEAPLESMDAVEEDAQPEASHEDFPELSEPQKAPEEEPDAVEHEMEHATTQAGEDAPLHEEANQHDELQEIEPGSIAGEEEFDDPEEVEDIKFEDDARTRSMADLLAAQEEYQKALDIYRELWVRSLPGPERLELESIISGLQQTLGLDHDSRDQSPVTAEMEEPSALNTDPAARQPDNTDEKEPQQFLEDREKNFLETDPEDAGEKEKSTDREASDKKEVMSFLSRLADRLDKK</sequence>
<dbReference type="eggNOG" id="COG0457">
    <property type="taxonomic scope" value="Bacteria"/>
</dbReference>
<dbReference type="EMBL" id="ACJN02000003">
    <property type="protein sequence ID" value="EFI33963.1"/>
    <property type="molecule type" value="Genomic_DNA"/>
</dbReference>
<dbReference type="RefSeq" id="WP_008871312.1">
    <property type="nucleotide sequence ID" value="NZ_ACJN02000003.1"/>
</dbReference>
<dbReference type="OrthoDB" id="5471982at2"/>
<feature type="compositionally biased region" description="Basic and acidic residues" evidence="2">
    <location>
        <begin position="258"/>
        <end position="270"/>
    </location>
</feature>
<keyword evidence="1" id="KW-0802">TPR repeat</keyword>